<dbReference type="OrthoDB" id="194358at2759"/>
<feature type="compositionally biased region" description="Basic and acidic residues" evidence="1">
    <location>
        <begin position="879"/>
        <end position="890"/>
    </location>
</feature>
<keyword evidence="3" id="KW-1185">Reference proteome</keyword>
<comment type="caution">
    <text evidence="2">The sequence shown here is derived from an EMBL/GenBank/DDBJ whole genome shotgun (WGS) entry which is preliminary data.</text>
</comment>
<protein>
    <submittedName>
        <fullName evidence="2">Uncharacterized protein</fullName>
    </submittedName>
</protein>
<proteinExistence type="predicted"/>
<organism evidence="2 3">
    <name type="scientific">Araneus ventricosus</name>
    <name type="common">Orbweaver spider</name>
    <name type="synonym">Epeira ventricosa</name>
    <dbReference type="NCBI Taxonomy" id="182803"/>
    <lineage>
        <taxon>Eukaryota</taxon>
        <taxon>Metazoa</taxon>
        <taxon>Ecdysozoa</taxon>
        <taxon>Arthropoda</taxon>
        <taxon>Chelicerata</taxon>
        <taxon>Arachnida</taxon>
        <taxon>Araneae</taxon>
        <taxon>Araneomorphae</taxon>
        <taxon>Entelegynae</taxon>
        <taxon>Araneoidea</taxon>
        <taxon>Araneidae</taxon>
        <taxon>Araneus</taxon>
    </lineage>
</organism>
<evidence type="ECO:0000313" key="3">
    <source>
        <dbReference type="Proteomes" id="UP000499080"/>
    </source>
</evidence>
<dbReference type="EMBL" id="BGPR01000694">
    <property type="protein sequence ID" value="GBM31940.1"/>
    <property type="molecule type" value="Genomic_DNA"/>
</dbReference>
<feature type="region of interest" description="Disordered" evidence="1">
    <location>
        <begin position="879"/>
        <end position="905"/>
    </location>
</feature>
<evidence type="ECO:0000313" key="2">
    <source>
        <dbReference type="EMBL" id="GBM31940.1"/>
    </source>
</evidence>
<reference evidence="2 3" key="1">
    <citation type="journal article" date="2019" name="Sci. Rep.">
        <title>Orb-weaving spider Araneus ventricosus genome elucidates the spidroin gene catalogue.</title>
        <authorList>
            <person name="Kono N."/>
            <person name="Nakamura H."/>
            <person name="Ohtoshi R."/>
            <person name="Moran D.A.P."/>
            <person name="Shinohara A."/>
            <person name="Yoshida Y."/>
            <person name="Fujiwara M."/>
            <person name="Mori M."/>
            <person name="Tomita M."/>
            <person name="Arakawa K."/>
        </authorList>
    </citation>
    <scope>NUCLEOTIDE SEQUENCE [LARGE SCALE GENOMIC DNA]</scope>
</reference>
<name>A0A4Y2ERR6_ARAVE</name>
<evidence type="ECO:0000256" key="1">
    <source>
        <dbReference type="SAM" id="MobiDB-lite"/>
    </source>
</evidence>
<dbReference type="Proteomes" id="UP000499080">
    <property type="component" value="Unassembled WGS sequence"/>
</dbReference>
<gene>
    <name evidence="2" type="ORF">AVEN_74242_1</name>
</gene>
<sequence>MNAPTLHDLEFCRWYIPEIQLPDSWEISTSKSDDIVWNVVLAYLNSFLLSDEGELSHRMHCLTGHQEVNENIKHYIEMCNPFLLCDVSFCDKEISELVAAFKERVEEYINNDETLLREAGIYFRYLEASSKLLSCNIVLIFLEDNSATLFPAENPPNPRTVYTKHISILSKSNPTRSDGRIQDQFSFCISKEICVEKKRHALREILKCVETIDNKDEMIRKVSELPDITDFFLISLLKNGLGEIIPVIYETPRVLSKLEYAGFQTDLRSKDYAGKSAFFHALKTEDSHLVYLLYDHTANACLQTDASVRSPDSVIVENLGGLKDHLQLLVDDLETSEISKKTKCLFRDLCRFNEFQVEMCKNIYNIRTEIYDETEKIYEAILIILKTYKIYFHYINVKSSVDENIISLFDEFLEHKYYFDKLDFNSAVMLFDNLFLLKKRLKLPNNAYLDLESSFCLFVFLKKFLERYKKEKHFYYASRWIAFQERLSLQRQLDNFKEILENTELSKDNIVDKFPESAVLTLTNLPQIYGEFLVSRLQHYLNAATKTKFNAATGHAVKNLKSILVIERCLQVLGECCKKSDFNSVQRILTLALSKDFTKHLKYIRDSLSHIEPHELLHRIKLESDLELFIEIKNDLVKLIKFLVPIYSAHKYEMEQFLLLHSVKYISKDQRISISEVHENQLKAILPAPGMEETQMSVPAYRCQKPWNSSFDDMNSSLEKELHDLNCNGDILRKNTAGGYKYIVQNMISAIREVLKSLEVSVSEKAIEELDSHFWCLEQILTYITTDRKLTMPRTTLKSISKYRKSLFAKLREKVYQFHEINKPTNSIAFGTPVAERDRVGKHLSSEPEDNGKQIVNSIDPFLEYGVRLEINKKWRNEFEDNGSPHEKTKSSKTNQVDTEISRENSENCILQNMLDDSMSVKTIDSKEYEEAADHLENADDPETIILTEINDLSFAEASTFHDDCLRAKGNHNRPANCGAEDPAAIKDVKRKYSIEDSATFLEKYKGIAHTIFQEFPDDSNKDFHFKYIENYCLKLEGKNILNENEKEFVLSSVPEKFRNVPKLKKKIQGLLRERVEFTEELQSELSTLKLKKQEIRDIKEEIEKYGVIDDTLCIVDSARDYFLDLTDVMKSEKLDKGEYELLCEKLELSDDAKNILFQLVPRQKGDKLEFLRNRINMLKNILIEENNTIRQLWESTTPGSKMHVKEKIIELYLKDFETQASVETLLFHCMSISRNKNLKNLWKKTTNLFSGINLRNVLAHGHPLMESLGALLDPCDLPSELVGKMLQLISDENIIDCMQQILKQSGTDLKGFLEIMQDEENGQFKTLCEQILECDHWKAYAILMNSGEMHKNLPF</sequence>
<accession>A0A4Y2ERR6</accession>